<dbReference type="Proteomes" id="UP001595957">
    <property type="component" value="Unassembled WGS sequence"/>
</dbReference>
<dbReference type="InterPro" id="IPR011008">
    <property type="entry name" value="Dimeric_a/b-barrel"/>
</dbReference>
<organism evidence="1 2">
    <name type="scientific">Sphingobium tyrosinilyticum</name>
    <dbReference type="NCBI Taxonomy" id="2715436"/>
    <lineage>
        <taxon>Bacteria</taxon>
        <taxon>Pseudomonadati</taxon>
        <taxon>Pseudomonadota</taxon>
        <taxon>Alphaproteobacteria</taxon>
        <taxon>Sphingomonadales</taxon>
        <taxon>Sphingomonadaceae</taxon>
        <taxon>Sphingobium</taxon>
    </lineage>
</organism>
<proteinExistence type="predicted"/>
<dbReference type="RefSeq" id="WP_380806520.1">
    <property type="nucleotide sequence ID" value="NZ_JBHSFZ010000058.1"/>
</dbReference>
<accession>A0ABV9F208</accession>
<protein>
    <recommendedName>
        <fullName evidence="3">EthD family reductase</fullName>
    </recommendedName>
</protein>
<evidence type="ECO:0000313" key="1">
    <source>
        <dbReference type="EMBL" id="MFC4595833.1"/>
    </source>
</evidence>
<evidence type="ECO:0000313" key="2">
    <source>
        <dbReference type="Proteomes" id="UP001595957"/>
    </source>
</evidence>
<keyword evidence="2" id="KW-1185">Reference proteome</keyword>
<comment type="caution">
    <text evidence="1">The sequence shown here is derived from an EMBL/GenBank/DDBJ whole genome shotgun (WGS) entry which is preliminary data.</text>
</comment>
<dbReference type="SUPFAM" id="SSF54909">
    <property type="entry name" value="Dimeric alpha+beta barrel"/>
    <property type="match status" value="1"/>
</dbReference>
<gene>
    <name evidence="1" type="ORF">ACFO3E_16855</name>
</gene>
<evidence type="ECO:0008006" key="3">
    <source>
        <dbReference type="Google" id="ProtNLM"/>
    </source>
</evidence>
<dbReference type="Gene3D" id="3.30.70.100">
    <property type="match status" value="1"/>
</dbReference>
<dbReference type="EMBL" id="JBHSFZ010000058">
    <property type="protein sequence ID" value="MFC4595833.1"/>
    <property type="molecule type" value="Genomic_DNA"/>
</dbReference>
<reference evidence="2" key="1">
    <citation type="journal article" date="2019" name="Int. J. Syst. Evol. Microbiol.">
        <title>The Global Catalogue of Microorganisms (GCM) 10K type strain sequencing project: providing services to taxonomists for standard genome sequencing and annotation.</title>
        <authorList>
            <consortium name="The Broad Institute Genomics Platform"/>
            <consortium name="The Broad Institute Genome Sequencing Center for Infectious Disease"/>
            <person name="Wu L."/>
            <person name="Ma J."/>
        </authorList>
    </citation>
    <scope>NUCLEOTIDE SEQUENCE [LARGE SCALE GENOMIC DNA]</scope>
    <source>
        <strain evidence="2">NBRC 103632</strain>
    </source>
</reference>
<name>A0ABV9F208_9SPHN</name>
<sequence>MHKMMVLARASEGKKAELARWYDERHIPDLLAVPGFISAERHDAVPIKAPDGLPNWDFLLIYEFEGDPMTALRNMGNVMGSEKMPRSDALDSTYTLSVVGISQGRRTAEV</sequence>